<reference evidence="1" key="1">
    <citation type="submission" date="2014-11" db="EMBL/GenBank/DDBJ databases">
        <authorList>
            <person name="Amaro Gonzalez C."/>
        </authorList>
    </citation>
    <scope>NUCLEOTIDE SEQUENCE</scope>
</reference>
<accession>A0A0E9SV65</accession>
<name>A0A0E9SV65_ANGAN</name>
<protein>
    <submittedName>
        <fullName evidence="1">Uncharacterized protein</fullName>
    </submittedName>
</protein>
<evidence type="ECO:0000313" key="1">
    <source>
        <dbReference type="EMBL" id="JAH44540.1"/>
    </source>
</evidence>
<reference evidence="1" key="2">
    <citation type="journal article" date="2015" name="Fish Shellfish Immunol.">
        <title>Early steps in the European eel (Anguilla anguilla)-Vibrio vulnificus interaction in the gills: Role of the RtxA13 toxin.</title>
        <authorList>
            <person name="Callol A."/>
            <person name="Pajuelo D."/>
            <person name="Ebbesson L."/>
            <person name="Teles M."/>
            <person name="MacKenzie S."/>
            <person name="Amaro C."/>
        </authorList>
    </citation>
    <scope>NUCLEOTIDE SEQUENCE</scope>
</reference>
<organism evidence="1">
    <name type="scientific">Anguilla anguilla</name>
    <name type="common">European freshwater eel</name>
    <name type="synonym">Muraena anguilla</name>
    <dbReference type="NCBI Taxonomy" id="7936"/>
    <lineage>
        <taxon>Eukaryota</taxon>
        <taxon>Metazoa</taxon>
        <taxon>Chordata</taxon>
        <taxon>Craniata</taxon>
        <taxon>Vertebrata</taxon>
        <taxon>Euteleostomi</taxon>
        <taxon>Actinopterygii</taxon>
        <taxon>Neopterygii</taxon>
        <taxon>Teleostei</taxon>
        <taxon>Anguilliformes</taxon>
        <taxon>Anguillidae</taxon>
        <taxon>Anguilla</taxon>
    </lineage>
</organism>
<dbReference type="EMBL" id="GBXM01064037">
    <property type="protein sequence ID" value="JAH44540.1"/>
    <property type="molecule type" value="Transcribed_RNA"/>
</dbReference>
<dbReference type="AlphaFoldDB" id="A0A0E9SV65"/>
<sequence length="43" mass="4820">MGFHTYSCSQRRCPGGPTILCISYFANMDGKMVVMPWCSMRVG</sequence>
<proteinExistence type="predicted"/>